<proteinExistence type="predicted"/>
<comment type="caution">
    <text evidence="2">The sequence shown here is derived from an EMBL/GenBank/DDBJ whole genome shotgun (WGS) entry which is preliminary data.</text>
</comment>
<protein>
    <recommendedName>
        <fullName evidence="4">4'-phosphopantetheinyl transferase domain-containing protein</fullName>
    </recommendedName>
</protein>
<dbReference type="Proteomes" id="UP000294003">
    <property type="component" value="Unassembled WGS sequence"/>
</dbReference>
<accession>A0ABY0HIT7</accession>
<dbReference type="Gene3D" id="3.90.470.20">
    <property type="entry name" value="4'-phosphopantetheinyl transferase domain"/>
    <property type="match status" value="1"/>
</dbReference>
<feature type="region of interest" description="Disordered" evidence="1">
    <location>
        <begin position="142"/>
        <end position="191"/>
    </location>
</feature>
<dbReference type="SUPFAM" id="SSF56214">
    <property type="entry name" value="4'-phosphopantetheinyl transferase"/>
    <property type="match status" value="1"/>
</dbReference>
<evidence type="ECO:0000256" key="1">
    <source>
        <dbReference type="SAM" id="MobiDB-lite"/>
    </source>
</evidence>
<dbReference type="EMBL" id="QJNS01000023">
    <property type="protein sequence ID" value="RYO92883.1"/>
    <property type="molecule type" value="Genomic_DNA"/>
</dbReference>
<name>A0ABY0HIT7_9PEZI</name>
<feature type="compositionally biased region" description="Basic and acidic residues" evidence="1">
    <location>
        <begin position="165"/>
        <end position="184"/>
    </location>
</feature>
<evidence type="ECO:0000313" key="2">
    <source>
        <dbReference type="EMBL" id="RYO92883.1"/>
    </source>
</evidence>
<sequence length="237" mass="26313">MNHRVPLLPFHIGNDICRIPRIYRILASGRGPQFIRRVLTSKEQQQPRCKRILEPVLRRSSASSSPFGQRVPNGAEEQGESSGILDLLPPRDIRNPGESDKAIWKAAEFMAGRFAAKEAAIKAHPHRSLTFQSISIMRYASEATPESDAPPDHQQQQQQRRGNRRPSEAQPARDRPLRNPEDLRSSGPPVALIEGDDRYEDCYASISISHDGQYATAVCLGVSPYAGQAGNGCLKRV</sequence>
<keyword evidence="3" id="KW-1185">Reference proteome</keyword>
<evidence type="ECO:0008006" key="4">
    <source>
        <dbReference type="Google" id="ProtNLM"/>
    </source>
</evidence>
<dbReference type="InterPro" id="IPR037143">
    <property type="entry name" value="4-PPantetheinyl_Trfase_dom_sf"/>
</dbReference>
<gene>
    <name evidence="2" type="ORF">DL762_001374</name>
</gene>
<reference evidence="2 3" key="1">
    <citation type="submission" date="2018-06" db="EMBL/GenBank/DDBJ databases">
        <title>Complete Genomes of Monosporascus.</title>
        <authorList>
            <person name="Robinson A.J."/>
            <person name="Natvig D.O."/>
        </authorList>
    </citation>
    <scope>NUCLEOTIDE SEQUENCE [LARGE SCALE GENOMIC DNA]</scope>
    <source>
        <strain evidence="2 3">CBS 609.92</strain>
    </source>
</reference>
<organism evidence="2 3">
    <name type="scientific">Monosporascus cannonballus</name>
    <dbReference type="NCBI Taxonomy" id="155416"/>
    <lineage>
        <taxon>Eukaryota</taxon>
        <taxon>Fungi</taxon>
        <taxon>Dikarya</taxon>
        <taxon>Ascomycota</taxon>
        <taxon>Pezizomycotina</taxon>
        <taxon>Sordariomycetes</taxon>
        <taxon>Xylariomycetidae</taxon>
        <taxon>Xylariales</taxon>
        <taxon>Xylariales incertae sedis</taxon>
        <taxon>Monosporascus</taxon>
    </lineage>
</organism>
<evidence type="ECO:0000313" key="3">
    <source>
        <dbReference type="Proteomes" id="UP000294003"/>
    </source>
</evidence>
<feature type="region of interest" description="Disordered" evidence="1">
    <location>
        <begin position="59"/>
        <end position="92"/>
    </location>
</feature>